<evidence type="ECO:0000256" key="6">
    <source>
        <dbReference type="ARBA" id="ARBA00022842"/>
    </source>
</evidence>
<evidence type="ECO:0000256" key="5">
    <source>
        <dbReference type="ARBA" id="ARBA00022801"/>
    </source>
</evidence>
<keyword evidence="3 10" id="KW-0479">Metal-binding</keyword>
<comment type="subunit">
    <text evidence="2 10">Homodimer.</text>
</comment>
<feature type="binding site" evidence="10">
    <location>
        <position position="40"/>
    </location>
    <ligand>
        <name>Mg(2+)</name>
        <dbReference type="ChEBI" id="CHEBI:18420"/>
    </ligand>
</feature>
<comment type="function">
    <text evidence="10">Pyrophosphatase that catalyzes the hydrolysis of nucleoside triphosphates to their monophosphate derivatives, with a high preference for the non-canonical purine nucleotides XTP (xanthosine triphosphate), dITP (deoxyinosine triphosphate) and ITP. Seems to function as a house-cleaning enzyme that removes non-canonical purine nucleotides from the nucleotide pool, thus preventing their incorporation into DNA/RNA and avoiding chromosomal lesions.</text>
</comment>
<comment type="catalytic activity">
    <reaction evidence="8 10">
        <text>dITP + H2O = dIMP + diphosphate + H(+)</text>
        <dbReference type="Rhea" id="RHEA:28342"/>
        <dbReference type="ChEBI" id="CHEBI:15377"/>
        <dbReference type="ChEBI" id="CHEBI:15378"/>
        <dbReference type="ChEBI" id="CHEBI:33019"/>
        <dbReference type="ChEBI" id="CHEBI:61194"/>
        <dbReference type="ChEBI" id="CHEBI:61382"/>
        <dbReference type="EC" id="3.6.1.66"/>
    </reaction>
</comment>
<dbReference type="FunFam" id="3.90.950.10:FF:000001">
    <property type="entry name" value="dITP/XTP pyrophosphatase"/>
    <property type="match status" value="1"/>
</dbReference>
<dbReference type="Gene3D" id="3.90.950.10">
    <property type="match status" value="1"/>
</dbReference>
<evidence type="ECO:0000256" key="1">
    <source>
        <dbReference type="ARBA" id="ARBA00008023"/>
    </source>
</evidence>
<dbReference type="CDD" id="cd00515">
    <property type="entry name" value="HAM1"/>
    <property type="match status" value="1"/>
</dbReference>
<feature type="binding site" evidence="10">
    <location>
        <position position="171"/>
    </location>
    <ligand>
        <name>substrate</name>
    </ligand>
</feature>
<reference evidence="12" key="2">
    <citation type="journal article" date="2021" name="PeerJ">
        <title>Extensive microbial diversity within the chicken gut microbiome revealed by metagenomics and culture.</title>
        <authorList>
            <person name="Gilroy R."/>
            <person name="Ravi A."/>
            <person name="Getino M."/>
            <person name="Pursley I."/>
            <person name="Horton D.L."/>
            <person name="Alikhan N.F."/>
            <person name="Baker D."/>
            <person name="Gharbi K."/>
            <person name="Hall N."/>
            <person name="Watson M."/>
            <person name="Adriaenssens E.M."/>
            <person name="Foster-Nyarko E."/>
            <person name="Jarju S."/>
            <person name="Secka A."/>
            <person name="Antonio M."/>
            <person name="Oren A."/>
            <person name="Chaudhuri R.R."/>
            <person name="La Ragione R."/>
            <person name="Hildebrand F."/>
            <person name="Pallen M.J."/>
        </authorList>
    </citation>
    <scope>NUCLEOTIDE SEQUENCE</scope>
    <source>
        <strain evidence="12">CHK199-13235</strain>
    </source>
</reference>
<dbReference type="GO" id="GO:0036222">
    <property type="term" value="F:XTP diphosphatase activity"/>
    <property type="evidence" value="ECO:0007669"/>
    <property type="project" value="UniProtKB-UniRule"/>
</dbReference>
<keyword evidence="7 10" id="KW-0546">Nucleotide metabolism</keyword>
<dbReference type="GO" id="GO:0035870">
    <property type="term" value="F:dITP diphosphatase activity"/>
    <property type="evidence" value="ECO:0007669"/>
    <property type="project" value="UniProtKB-UniRule"/>
</dbReference>
<dbReference type="GO" id="GO:0009117">
    <property type="term" value="P:nucleotide metabolic process"/>
    <property type="evidence" value="ECO:0007669"/>
    <property type="project" value="UniProtKB-KW"/>
</dbReference>
<feature type="binding site" evidence="10">
    <location>
        <begin position="150"/>
        <end position="153"/>
    </location>
    <ligand>
        <name>substrate</name>
    </ligand>
</feature>
<keyword evidence="6 10" id="KW-0460">Magnesium</keyword>
<evidence type="ECO:0000313" key="13">
    <source>
        <dbReference type="Proteomes" id="UP000824002"/>
    </source>
</evidence>
<reference evidence="12" key="1">
    <citation type="submission" date="2020-10" db="EMBL/GenBank/DDBJ databases">
        <authorList>
            <person name="Gilroy R."/>
        </authorList>
    </citation>
    <scope>NUCLEOTIDE SEQUENCE</scope>
    <source>
        <strain evidence="12">CHK199-13235</strain>
    </source>
</reference>
<evidence type="ECO:0000256" key="7">
    <source>
        <dbReference type="ARBA" id="ARBA00023080"/>
    </source>
</evidence>
<dbReference type="PANTHER" id="PTHR11067:SF9">
    <property type="entry name" value="INOSINE TRIPHOSPHATE PYROPHOSPHATASE"/>
    <property type="match status" value="1"/>
</dbReference>
<evidence type="ECO:0000256" key="11">
    <source>
        <dbReference type="RuleBase" id="RU003781"/>
    </source>
</evidence>
<feature type="active site" description="Proton acceptor" evidence="10">
    <location>
        <position position="69"/>
    </location>
</feature>
<comment type="caution">
    <text evidence="12">The sequence shown here is derived from an EMBL/GenBank/DDBJ whole genome shotgun (WGS) entry which is preliminary data.</text>
</comment>
<dbReference type="GO" id="GO:0046872">
    <property type="term" value="F:metal ion binding"/>
    <property type="evidence" value="ECO:0007669"/>
    <property type="project" value="UniProtKB-KW"/>
</dbReference>
<keyword evidence="4 10" id="KW-0547">Nucleotide-binding</keyword>
<feature type="binding site" evidence="10">
    <location>
        <begin position="176"/>
        <end position="177"/>
    </location>
    <ligand>
        <name>substrate</name>
    </ligand>
</feature>
<comment type="cofactor">
    <cofactor evidence="10">
        <name>Mg(2+)</name>
        <dbReference type="ChEBI" id="CHEBI:18420"/>
    </cofactor>
    <text evidence="10">Binds 1 Mg(2+) ion per subunit.</text>
</comment>
<dbReference type="AlphaFoldDB" id="A0A9D1FKX4"/>
<dbReference type="EC" id="3.6.1.66" evidence="10"/>
<protein>
    <recommendedName>
        <fullName evidence="10">dITP/XTP pyrophosphatase</fullName>
        <ecNumber evidence="10">3.6.1.66</ecNumber>
    </recommendedName>
    <alternativeName>
        <fullName evidence="10">Non-canonical purine NTP pyrophosphatase</fullName>
    </alternativeName>
    <alternativeName>
        <fullName evidence="10">Non-standard purine NTP pyrophosphatase</fullName>
    </alternativeName>
    <alternativeName>
        <fullName evidence="10">Nucleoside-triphosphate diphosphatase</fullName>
    </alternativeName>
    <alternativeName>
        <fullName evidence="10">Nucleoside-triphosphate pyrophosphatase</fullName>
        <shortName evidence="10">NTPase</shortName>
    </alternativeName>
</protein>
<dbReference type="InterPro" id="IPR029001">
    <property type="entry name" value="ITPase-like_fam"/>
</dbReference>
<organism evidence="12 13">
    <name type="scientific">Candidatus Merdivicinus excrementipullorum</name>
    <dbReference type="NCBI Taxonomy" id="2840867"/>
    <lineage>
        <taxon>Bacteria</taxon>
        <taxon>Bacillati</taxon>
        <taxon>Bacillota</taxon>
        <taxon>Clostridia</taxon>
        <taxon>Eubacteriales</taxon>
        <taxon>Oscillospiraceae</taxon>
        <taxon>Oscillospiraceae incertae sedis</taxon>
        <taxon>Candidatus Merdivicinus</taxon>
    </lineage>
</organism>
<dbReference type="HAMAP" id="MF_01405">
    <property type="entry name" value="Non_canon_purine_NTPase"/>
    <property type="match status" value="1"/>
</dbReference>
<evidence type="ECO:0000256" key="10">
    <source>
        <dbReference type="HAMAP-Rule" id="MF_01405"/>
    </source>
</evidence>
<evidence type="ECO:0000256" key="3">
    <source>
        <dbReference type="ARBA" id="ARBA00022723"/>
    </source>
</evidence>
<sequence>MEIIIATGNAGKVREFKRMLEPLGYTVFSQKEKGISVDVEETGGTFAENALIKARAVWEQAHTAVIADDSGLCVDALDGRPGVYSARYAGEDATDADRNRKLLSELEGVENRSAHFTCAIAYISPEGQEQVFEGICPGKIGFEPKGSDGFGYDPLFYWEDKTFGEMSAEEKDAVSHRGRANRMLEAYLSRCGR</sequence>
<dbReference type="Proteomes" id="UP000824002">
    <property type="component" value="Unassembled WGS sequence"/>
</dbReference>
<evidence type="ECO:0000313" key="12">
    <source>
        <dbReference type="EMBL" id="HIS75628.1"/>
    </source>
</evidence>
<name>A0A9D1FKX4_9FIRM</name>
<feature type="binding site" evidence="10">
    <location>
        <position position="70"/>
    </location>
    <ligand>
        <name>substrate</name>
    </ligand>
</feature>
<evidence type="ECO:0000256" key="4">
    <source>
        <dbReference type="ARBA" id="ARBA00022741"/>
    </source>
</evidence>
<dbReference type="GO" id="GO:0005829">
    <property type="term" value="C:cytosol"/>
    <property type="evidence" value="ECO:0007669"/>
    <property type="project" value="TreeGrafter"/>
</dbReference>
<dbReference type="InterPro" id="IPR020922">
    <property type="entry name" value="dITP/XTP_pyrophosphatase"/>
</dbReference>
<dbReference type="GO" id="GO:0000166">
    <property type="term" value="F:nucleotide binding"/>
    <property type="evidence" value="ECO:0007669"/>
    <property type="project" value="UniProtKB-KW"/>
</dbReference>
<feature type="binding site" evidence="10">
    <location>
        <begin position="7"/>
        <end position="12"/>
    </location>
    <ligand>
        <name>substrate</name>
    </ligand>
</feature>
<dbReference type="NCBIfam" id="TIGR00042">
    <property type="entry name" value="RdgB/HAM1 family non-canonical purine NTP pyrophosphatase"/>
    <property type="match status" value="1"/>
</dbReference>
<dbReference type="GO" id="GO:0017111">
    <property type="term" value="F:ribonucleoside triphosphate phosphatase activity"/>
    <property type="evidence" value="ECO:0007669"/>
    <property type="project" value="InterPro"/>
</dbReference>
<proteinExistence type="inferred from homology"/>
<dbReference type="GO" id="GO:0009146">
    <property type="term" value="P:purine nucleoside triphosphate catabolic process"/>
    <property type="evidence" value="ECO:0007669"/>
    <property type="project" value="UniProtKB-UniRule"/>
</dbReference>
<evidence type="ECO:0000256" key="2">
    <source>
        <dbReference type="ARBA" id="ARBA00011738"/>
    </source>
</evidence>
<dbReference type="GO" id="GO:0036220">
    <property type="term" value="F:ITP diphosphatase activity"/>
    <property type="evidence" value="ECO:0007669"/>
    <property type="project" value="UniProtKB-UniRule"/>
</dbReference>
<evidence type="ECO:0000256" key="8">
    <source>
        <dbReference type="ARBA" id="ARBA00051875"/>
    </source>
</evidence>
<dbReference type="NCBIfam" id="NF011397">
    <property type="entry name" value="PRK14822.1"/>
    <property type="match status" value="1"/>
</dbReference>
<dbReference type="InterPro" id="IPR002637">
    <property type="entry name" value="RdgB/HAM1"/>
</dbReference>
<dbReference type="Pfam" id="PF01725">
    <property type="entry name" value="Ham1p_like"/>
    <property type="match status" value="1"/>
</dbReference>
<feature type="binding site" evidence="10">
    <location>
        <position position="69"/>
    </location>
    <ligand>
        <name>Mg(2+)</name>
        <dbReference type="ChEBI" id="CHEBI:18420"/>
    </ligand>
</feature>
<comment type="catalytic activity">
    <reaction evidence="10">
        <text>ITP + H2O = IMP + diphosphate + H(+)</text>
        <dbReference type="Rhea" id="RHEA:29399"/>
        <dbReference type="ChEBI" id="CHEBI:15377"/>
        <dbReference type="ChEBI" id="CHEBI:15378"/>
        <dbReference type="ChEBI" id="CHEBI:33019"/>
        <dbReference type="ChEBI" id="CHEBI:58053"/>
        <dbReference type="ChEBI" id="CHEBI:61402"/>
        <dbReference type="EC" id="3.6.1.66"/>
    </reaction>
</comment>
<dbReference type="SUPFAM" id="SSF52972">
    <property type="entry name" value="ITPase-like"/>
    <property type="match status" value="1"/>
</dbReference>
<evidence type="ECO:0000256" key="9">
    <source>
        <dbReference type="ARBA" id="ARBA00052017"/>
    </source>
</evidence>
<dbReference type="PANTHER" id="PTHR11067">
    <property type="entry name" value="INOSINE TRIPHOSPHATE PYROPHOSPHATASE/HAM1 PROTEIN"/>
    <property type="match status" value="1"/>
</dbReference>
<keyword evidence="5 10" id="KW-0378">Hydrolase</keyword>
<dbReference type="EMBL" id="DVJP01000019">
    <property type="protein sequence ID" value="HIS75628.1"/>
    <property type="molecule type" value="Genomic_DNA"/>
</dbReference>
<accession>A0A9D1FKX4</accession>
<comment type="catalytic activity">
    <reaction evidence="9 10">
        <text>XTP + H2O = XMP + diphosphate + H(+)</text>
        <dbReference type="Rhea" id="RHEA:28610"/>
        <dbReference type="ChEBI" id="CHEBI:15377"/>
        <dbReference type="ChEBI" id="CHEBI:15378"/>
        <dbReference type="ChEBI" id="CHEBI:33019"/>
        <dbReference type="ChEBI" id="CHEBI:57464"/>
        <dbReference type="ChEBI" id="CHEBI:61314"/>
        <dbReference type="EC" id="3.6.1.66"/>
    </reaction>
</comment>
<gene>
    <name evidence="12" type="ORF">IAB51_02355</name>
</gene>
<comment type="similarity">
    <text evidence="1 10 11">Belongs to the HAM1 NTPase family.</text>
</comment>